<dbReference type="Gene3D" id="1.10.600.10">
    <property type="entry name" value="Farnesyl Diphosphate Synthase"/>
    <property type="match status" value="1"/>
</dbReference>
<protein>
    <submittedName>
        <fullName evidence="1">Uncharacterized protein</fullName>
    </submittedName>
</protein>
<accession>A0ABP7T1X6</accession>
<comment type="caution">
    <text evidence="1">The sequence shown here is derived from an EMBL/GenBank/DDBJ whole genome shotgun (WGS) entry which is preliminary data.</text>
</comment>
<dbReference type="SUPFAM" id="SSF48576">
    <property type="entry name" value="Terpenoid synthases"/>
    <property type="match status" value="1"/>
</dbReference>
<dbReference type="EMBL" id="BAABAL010000018">
    <property type="protein sequence ID" value="GAA4019751.1"/>
    <property type="molecule type" value="Genomic_DNA"/>
</dbReference>
<dbReference type="RefSeq" id="WP_344879047.1">
    <property type="nucleotide sequence ID" value="NZ_BAABAL010000018.1"/>
</dbReference>
<reference evidence="2" key="1">
    <citation type="journal article" date="2019" name="Int. J. Syst. Evol. Microbiol.">
        <title>The Global Catalogue of Microorganisms (GCM) 10K type strain sequencing project: providing services to taxonomists for standard genome sequencing and annotation.</title>
        <authorList>
            <consortium name="The Broad Institute Genomics Platform"/>
            <consortium name="The Broad Institute Genome Sequencing Center for Infectious Disease"/>
            <person name="Wu L."/>
            <person name="Ma J."/>
        </authorList>
    </citation>
    <scope>NUCLEOTIDE SEQUENCE [LARGE SCALE GENOMIC DNA]</scope>
    <source>
        <strain evidence="2">JCM 17342</strain>
    </source>
</reference>
<evidence type="ECO:0000313" key="2">
    <source>
        <dbReference type="Proteomes" id="UP001501747"/>
    </source>
</evidence>
<evidence type="ECO:0000313" key="1">
    <source>
        <dbReference type="EMBL" id="GAA4019751.1"/>
    </source>
</evidence>
<proteinExistence type="predicted"/>
<sequence length="229" mass="25141">MSGARVQPEAQRVHPAVDSIGAALLAWLDQFSLGDERLREARFHVLAARVLPDGARVNVELLAQWTAWLAAQPSTAAHADLASVIEGTVPADEAAPTVLALADLWPRTAVGMSLSWRRRCLQHAHDGSGLIVYDIVESVRRTEIPIGIAHSTAWRTICVTVGELTEWCEQDPPMEEVQHRLDRLSAAQLELVRHLRSCHPAIYAPVLEVAETICAIPGARLAWRQEISP</sequence>
<organism evidence="1 2">
    <name type="scientific">Allokutzneria multivorans</name>
    <dbReference type="NCBI Taxonomy" id="1142134"/>
    <lineage>
        <taxon>Bacteria</taxon>
        <taxon>Bacillati</taxon>
        <taxon>Actinomycetota</taxon>
        <taxon>Actinomycetes</taxon>
        <taxon>Pseudonocardiales</taxon>
        <taxon>Pseudonocardiaceae</taxon>
        <taxon>Allokutzneria</taxon>
    </lineage>
</organism>
<keyword evidence="2" id="KW-1185">Reference proteome</keyword>
<name>A0ABP7T1X6_9PSEU</name>
<dbReference type="Proteomes" id="UP001501747">
    <property type="component" value="Unassembled WGS sequence"/>
</dbReference>
<dbReference type="InterPro" id="IPR008949">
    <property type="entry name" value="Isoprenoid_synthase_dom_sf"/>
</dbReference>
<gene>
    <name evidence="1" type="ORF">GCM10022247_49370</name>
</gene>